<dbReference type="AlphaFoldDB" id="A0A8S1J5P2"/>
<comment type="catalytic activity">
    <reaction evidence="8">
        <text>L-seryl-[protein] + ATP = O-phospho-L-seryl-[protein] + ADP + H(+)</text>
        <dbReference type="Rhea" id="RHEA:17989"/>
        <dbReference type="Rhea" id="RHEA-COMP:9863"/>
        <dbReference type="Rhea" id="RHEA-COMP:11604"/>
        <dbReference type="ChEBI" id="CHEBI:15378"/>
        <dbReference type="ChEBI" id="CHEBI:29999"/>
        <dbReference type="ChEBI" id="CHEBI:30616"/>
        <dbReference type="ChEBI" id="CHEBI:83421"/>
        <dbReference type="ChEBI" id="CHEBI:456216"/>
        <dbReference type="EC" id="2.7.11.1"/>
    </reaction>
</comment>
<evidence type="ECO:0000256" key="3">
    <source>
        <dbReference type="ARBA" id="ARBA00022679"/>
    </source>
</evidence>
<sequence>MAPPDASGARPCQMLSVVVEVTSSRPRRIGKYLMGRTIGQGASGVVRLGKVAGQDDEIVAVKIIDAGKFRSISEIEQIQEEISVLSNLKHPSIIRLLDVHFIDSVFYFIMEFASGGSL</sequence>
<dbReference type="SUPFAM" id="SSF56112">
    <property type="entry name" value="Protein kinase-like (PK-like)"/>
    <property type="match status" value="1"/>
</dbReference>
<dbReference type="InterPro" id="IPR011009">
    <property type="entry name" value="Kinase-like_dom_sf"/>
</dbReference>
<reference evidence="11" key="1">
    <citation type="submission" date="2020-12" db="EMBL/GenBank/DDBJ databases">
        <authorList>
            <person name="Iha C."/>
        </authorList>
    </citation>
    <scope>NUCLEOTIDE SEQUENCE</scope>
</reference>
<evidence type="ECO:0000256" key="5">
    <source>
        <dbReference type="ARBA" id="ARBA00022777"/>
    </source>
</evidence>
<dbReference type="GO" id="GO:0005524">
    <property type="term" value="F:ATP binding"/>
    <property type="evidence" value="ECO:0007669"/>
    <property type="project" value="UniProtKB-UniRule"/>
</dbReference>
<proteinExistence type="predicted"/>
<keyword evidence="4 9" id="KW-0547">Nucleotide-binding</keyword>
<feature type="binding site" evidence="9">
    <location>
        <position position="62"/>
    </location>
    <ligand>
        <name>ATP</name>
        <dbReference type="ChEBI" id="CHEBI:30616"/>
    </ligand>
</feature>
<feature type="domain" description="Protein kinase" evidence="10">
    <location>
        <begin position="32"/>
        <end position="118"/>
    </location>
</feature>
<evidence type="ECO:0000256" key="2">
    <source>
        <dbReference type="ARBA" id="ARBA00022527"/>
    </source>
</evidence>
<dbReference type="Pfam" id="PF00069">
    <property type="entry name" value="Pkinase"/>
    <property type="match status" value="1"/>
</dbReference>
<evidence type="ECO:0000256" key="9">
    <source>
        <dbReference type="PROSITE-ProRule" id="PRU10141"/>
    </source>
</evidence>
<evidence type="ECO:0000313" key="11">
    <source>
        <dbReference type="EMBL" id="CAD7702489.1"/>
    </source>
</evidence>
<dbReference type="InterPro" id="IPR000719">
    <property type="entry name" value="Prot_kinase_dom"/>
</dbReference>
<evidence type="ECO:0000259" key="10">
    <source>
        <dbReference type="PROSITE" id="PS50011"/>
    </source>
</evidence>
<dbReference type="EC" id="2.7.11.1" evidence="1"/>
<dbReference type="Gene3D" id="3.30.200.20">
    <property type="entry name" value="Phosphorylase Kinase, domain 1"/>
    <property type="match status" value="1"/>
</dbReference>
<keyword evidence="12" id="KW-1185">Reference proteome</keyword>
<gene>
    <name evidence="11" type="ORF">OSTQU699_LOCUS7846</name>
</gene>
<accession>A0A8S1J5P2</accession>
<comment type="catalytic activity">
    <reaction evidence="7">
        <text>L-threonyl-[protein] + ATP = O-phospho-L-threonyl-[protein] + ADP + H(+)</text>
        <dbReference type="Rhea" id="RHEA:46608"/>
        <dbReference type="Rhea" id="RHEA-COMP:11060"/>
        <dbReference type="Rhea" id="RHEA-COMP:11605"/>
        <dbReference type="ChEBI" id="CHEBI:15378"/>
        <dbReference type="ChEBI" id="CHEBI:30013"/>
        <dbReference type="ChEBI" id="CHEBI:30616"/>
        <dbReference type="ChEBI" id="CHEBI:61977"/>
        <dbReference type="ChEBI" id="CHEBI:456216"/>
        <dbReference type="EC" id="2.7.11.1"/>
    </reaction>
</comment>
<evidence type="ECO:0000256" key="6">
    <source>
        <dbReference type="ARBA" id="ARBA00022840"/>
    </source>
</evidence>
<evidence type="ECO:0000256" key="4">
    <source>
        <dbReference type="ARBA" id="ARBA00022741"/>
    </source>
</evidence>
<keyword evidence="6 9" id="KW-0067">ATP-binding</keyword>
<dbReference type="InterPro" id="IPR017441">
    <property type="entry name" value="Protein_kinase_ATP_BS"/>
</dbReference>
<dbReference type="OrthoDB" id="193931at2759"/>
<dbReference type="GO" id="GO:0004674">
    <property type="term" value="F:protein serine/threonine kinase activity"/>
    <property type="evidence" value="ECO:0007669"/>
    <property type="project" value="UniProtKB-KW"/>
</dbReference>
<evidence type="ECO:0000256" key="1">
    <source>
        <dbReference type="ARBA" id="ARBA00012513"/>
    </source>
</evidence>
<evidence type="ECO:0000313" key="12">
    <source>
        <dbReference type="Proteomes" id="UP000708148"/>
    </source>
</evidence>
<name>A0A8S1J5P2_9CHLO</name>
<organism evidence="11 12">
    <name type="scientific">Ostreobium quekettii</name>
    <dbReference type="NCBI Taxonomy" id="121088"/>
    <lineage>
        <taxon>Eukaryota</taxon>
        <taxon>Viridiplantae</taxon>
        <taxon>Chlorophyta</taxon>
        <taxon>core chlorophytes</taxon>
        <taxon>Ulvophyceae</taxon>
        <taxon>TCBD clade</taxon>
        <taxon>Bryopsidales</taxon>
        <taxon>Ostreobineae</taxon>
        <taxon>Ostreobiaceae</taxon>
        <taxon>Ostreobium</taxon>
    </lineage>
</organism>
<dbReference type="PROSITE" id="PS00107">
    <property type="entry name" value="PROTEIN_KINASE_ATP"/>
    <property type="match status" value="1"/>
</dbReference>
<protein>
    <recommendedName>
        <fullName evidence="1">non-specific serine/threonine protein kinase</fullName>
        <ecNumber evidence="1">2.7.11.1</ecNumber>
    </recommendedName>
</protein>
<evidence type="ECO:0000256" key="7">
    <source>
        <dbReference type="ARBA" id="ARBA00047899"/>
    </source>
</evidence>
<dbReference type="PANTHER" id="PTHR43895:SF32">
    <property type="entry name" value="SERINE_THREONINE-PROTEIN KINASE CHK1"/>
    <property type="match status" value="1"/>
</dbReference>
<dbReference type="Proteomes" id="UP000708148">
    <property type="component" value="Unassembled WGS sequence"/>
</dbReference>
<dbReference type="EMBL" id="CAJHUC010001846">
    <property type="protein sequence ID" value="CAD7702489.1"/>
    <property type="molecule type" value="Genomic_DNA"/>
</dbReference>
<dbReference type="PROSITE" id="PS50011">
    <property type="entry name" value="PROTEIN_KINASE_DOM"/>
    <property type="match status" value="1"/>
</dbReference>
<dbReference type="GO" id="GO:0007165">
    <property type="term" value="P:signal transduction"/>
    <property type="evidence" value="ECO:0007669"/>
    <property type="project" value="TreeGrafter"/>
</dbReference>
<feature type="non-terminal residue" evidence="11">
    <location>
        <position position="1"/>
    </location>
</feature>
<keyword evidence="3" id="KW-0808">Transferase</keyword>
<dbReference type="PANTHER" id="PTHR43895">
    <property type="entry name" value="CALCIUM/CALMODULIN-DEPENDENT PROTEIN KINASE KINASE-RELATED"/>
    <property type="match status" value="1"/>
</dbReference>
<evidence type="ECO:0000256" key="8">
    <source>
        <dbReference type="ARBA" id="ARBA00048679"/>
    </source>
</evidence>
<keyword evidence="2" id="KW-0723">Serine/threonine-protein kinase</keyword>
<keyword evidence="5" id="KW-0418">Kinase</keyword>
<comment type="caution">
    <text evidence="11">The sequence shown here is derived from an EMBL/GenBank/DDBJ whole genome shotgun (WGS) entry which is preliminary data.</text>
</comment>